<evidence type="ECO:0000256" key="3">
    <source>
        <dbReference type="ARBA" id="ARBA00007588"/>
    </source>
</evidence>
<evidence type="ECO:0000256" key="11">
    <source>
        <dbReference type="ARBA" id="ARBA00029939"/>
    </source>
</evidence>
<dbReference type="PANTHER" id="PTHR42802">
    <property type="entry name" value="MONOOXYGENASE"/>
    <property type="match status" value="1"/>
</dbReference>
<gene>
    <name evidence="18" type="ORF">GA0070562_2062</name>
    <name evidence="17" type="ORF">J5U46_02530</name>
</gene>
<keyword evidence="8" id="KW-0521">NADP</keyword>
<name>A0AAW4JJ97_9ACTN</name>
<dbReference type="PANTHER" id="PTHR42802:SF1">
    <property type="entry name" value="L-ORNITHINE N(5)-MONOOXYGENASE"/>
    <property type="match status" value="1"/>
</dbReference>
<comment type="similarity">
    <text evidence="3">Belongs to the lysine N(6)-hydroxylase/L-ornithine N(5)-oxygenase family.</text>
</comment>
<feature type="compositionally biased region" description="Basic and acidic residues" evidence="16">
    <location>
        <begin position="1"/>
        <end position="11"/>
    </location>
</feature>
<evidence type="ECO:0000256" key="12">
    <source>
        <dbReference type="ARBA" id="ARBA00031158"/>
    </source>
</evidence>
<evidence type="ECO:0000256" key="10">
    <source>
        <dbReference type="ARBA" id="ARBA00023033"/>
    </source>
</evidence>
<dbReference type="Proteomes" id="UP000199405">
    <property type="component" value="Unassembled WGS sequence"/>
</dbReference>
<dbReference type="InterPro" id="IPR012349">
    <property type="entry name" value="Split_barrel_FMN-bd"/>
</dbReference>
<evidence type="ECO:0000313" key="19">
    <source>
        <dbReference type="Proteomes" id="UP000199405"/>
    </source>
</evidence>
<evidence type="ECO:0000313" key="20">
    <source>
        <dbReference type="Proteomes" id="UP000669887"/>
    </source>
</evidence>
<evidence type="ECO:0000256" key="8">
    <source>
        <dbReference type="ARBA" id="ARBA00022857"/>
    </source>
</evidence>
<reference evidence="18 19" key="1">
    <citation type="submission" date="2016-06" db="EMBL/GenBank/DDBJ databases">
        <authorList>
            <person name="Varghese N."/>
            <person name="Submissions Spin"/>
        </authorList>
    </citation>
    <scope>NUCLEOTIDE SEQUENCE [LARGE SCALE GENOMIC DNA]</scope>
    <source>
        <strain evidence="18 19">DSM 45142</strain>
    </source>
</reference>
<comment type="cofactor">
    <cofactor evidence="1">
        <name>FAD</name>
        <dbReference type="ChEBI" id="CHEBI:57692"/>
    </cofactor>
</comment>
<dbReference type="Pfam" id="PF04299">
    <property type="entry name" value="FMN_bind_2"/>
    <property type="match status" value="1"/>
</dbReference>
<accession>A0AAW4JJ97</accession>
<dbReference type="InterPro" id="IPR007396">
    <property type="entry name" value="TR_PAI2-type"/>
</dbReference>
<keyword evidence="9" id="KW-0560">Oxidoreductase</keyword>
<evidence type="ECO:0000313" key="17">
    <source>
        <dbReference type="EMBL" id="MBO4139032.1"/>
    </source>
</evidence>
<organism evidence="17 20">
    <name type="scientific">Micromonospora tulbaghiae</name>
    <dbReference type="NCBI Taxonomy" id="479978"/>
    <lineage>
        <taxon>Bacteria</taxon>
        <taxon>Bacillati</taxon>
        <taxon>Actinomycetota</taxon>
        <taxon>Actinomycetes</taxon>
        <taxon>Micromonosporales</taxon>
        <taxon>Micromonosporaceae</taxon>
        <taxon>Micromonospora</taxon>
    </lineage>
</organism>
<dbReference type="GeneID" id="93468852"/>
<dbReference type="Gene3D" id="2.30.110.10">
    <property type="entry name" value="Electron Transport, Fmn-binding Protein, Chain A"/>
    <property type="match status" value="1"/>
</dbReference>
<dbReference type="InterPro" id="IPR025700">
    <property type="entry name" value="Lys/Orn_oxygenase"/>
</dbReference>
<reference evidence="17" key="2">
    <citation type="submission" date="2021-03" db="EMBL/GenBank/DDBJ databases">
        <title>X isolated from Micromonospora tulbaghiae.</title>
        <authorList>
            <person name="Stennett H.L."/>
        </authorList>
    </citation>
    <scope>NUCLEOTIDE SEQUENCE</scope>
    <source>
        <strain evidence="17">28M1-20</strain>
    </source>
</reference>
<keyword evidence="19" id="KW-1185">Reference proteome</keyword>
<evidence type="ECO:0000256" key="9">
    <source>
        <dbReference type="ARBA" id="ARBA00023002"/>
    </source>
</evidence>
<dbReference type="SUPFAM" id="SSF51905">
    <property type="entry name" value="FAD/NAD(P)-binding domain"/>
    <property type="match status" value="2"/>
</dbReference>
<feature type="region of interest" description="Disordered" evidence="16">
    <location>
        <begin position="1"/>
        <end position="21"/>
    </location>
</feature>
<dbReference type="AlphaFoldDB" id="A0AAW4JJ97"/>
<comment type="catalytic activity">
    <reaction evidence="15">
        <text>L-lysine + NADPH + O2 = N(6)-hydroxy-L-lysine + NADP(+) + H2O</text>
        <dbReference type="Rhea" id="RHEA:23228"/>
        <dbReference type="ChEBI" id="CHEBI:15377"/>
        <dbReference type="ChEBI" id="CHEBI:15379"/>
        <dbReference type="ChEBI" id="CHEBI:32551"/>
        <dbReference type="ChEBI" id="CHEBI:57783"/>
        <dbReference type="ChEBI" id="CHEBI:57820"/>
        <dbReference type="ChEBI" id="CHEBI:58349"/>
        <dbReference type="EC" id="1.14.13.59"/>
    </reaction>
</comment>
<comment type="pathway">
    <text evidence="2">Siderophore biosynthesis.</text>
</comment>
<evidence type="ECO:0000256" key="16">
    <source>
        <dbReference type="SAM" id="MobiDB-lite"/>
    </source>
</evidence>
<dbReference type="EMBL" id="FMCQ01000002">
    <property type="protein sequence ID" value="SCE72977.1"/>
    <property type="molecule type" value="Genomic_DNA"/>
</dbReference>
<dbReference type="EMBL" id="JAGFVQ010000003">
    <property type="protein sequence ID" value="MBO4139032.1"/>
    <property type="molecule type" value="Genomic_DNA"/>
</dbReference>
<keyword evidence="6" id="KW-0285">Flavoprotein</keyword>
<evidence type="ECO:0000256" key="4">
    <source>
        <dbReference type="ARBA" id="ARBA00013076"/>
    </source>
</evidence>
<dbReference type="RefSeq" id="WP_175438649.1">
    <property type="nucleotide sequence ID" value="NZ_FMCQ01000002.1"/>
</dbReference>
<dbReference type="GO" id="GO:0047091">
    <property type="term" value="F:L-lysine 6-monooxygenase (NADPH) activity"/>
    <property type="evidence" value="ECO:0007669"/>
    <property type="project" value="UniProtKB-EC"/>
</dbReference>
<dbReference type="EC" id="1.14.13.59" evidence="4"/>
<comment type="caution">
    <text evidence="17">The sequence shown here is derived from an EMBL/GenBank/DDBJ whole genome shotgun (WGS) entry which is preliminary data.</text>
</comment>
<keyword evidence="10 17" id="KW-0503">Monooxygenase</keyword>
<evidence type="ECO:0000256" key="1">
    <source>
        <dbReference type="ARBA" id="ARBA00001974"/>
    </source>
</evidence>
<sequence length="672" mass="74741">MRNDPAPDARSSEPGSEQNPYDLIGVGFGPSNLALAIAAEELDGERTCLFFERSPSLQWHPGMLLEGSRMQISFLKDLVSLRNPASPYTFLQYAKAKDRLERFVNLSEFRPTRLEYQDYLRWVAEFFAGQVRYHTEVTRVSPVRRPGEDVHRLFRVEARDIRTGETTVHHAANVVHAAGGRPRLPPGGVCASPAVIHSSDFLPHFPERFADRSRPYEFAVAGDGQSAGEVALYLMRTYPESRVHLFLSGQALRATDNSPFVNEQFFESSANAFSARPRDERTALRAELRNTNYGVVEAGTLDDLYRTVYDDEVRGRHRLIVHPATRVVAVREGDEGPLVAILDRRSGAEGEIRCDGVVLATGYVRALDESIFSELTPFLRTESDKLLLSGYRVRTTAEVAGGFYVQGYGEQHFGLGDTLLSLLPFRSRQIFTDICRRTPPPRQAVAVSDASAYPPPHYLEHDPEKLYAVMERFNFATVISARAAEDPVVTHVPLTLDRSRGAHGVLFGHLDRANPHAQLIDGKQVTVVFHGPNTYLSPYALETDALPTWNSMNVHVGGRGRLLADRAALVTGLSGICEKSDPGVDSYRLDPDDPRIDRLVDYVVGFEIEIQALVGRFKLSQELDDRNRRLAASALMATARRDESEVIGKVFGMSPVNGRQNGSSALWSAHSR</sequence>
<evidence type="ECO:0000256" key="5">
    <source>
        <dbReference type="ARBA" id="ARBA00016406"/>
    </source>
</evidence>
<evidence type="ECO:0000256" key="6">
    <source>
        <dbReference type="ARBA" id="ARBA00022630"/>
    </source>
</evidence>
<dbReference type="Gene3D" id="3.50.50.60">
    <property type="entry name" value="FAD/NAD(P)-binding domain"/>
    <property type="match status" value="1"/>
</dbReference>
<proteinExistence type="inferred from homology"/>
<evidence type="ECO:0000256" key="14">
    <source>
        <dbReference type="ARBA" id="ARBA00032738"/>
    </source>
</evidence>
<dbReference type="GO" id="GO:0006879">
    <property type="term" value="P:intracellular iron ion homeostasis"/>
    <property type="evidence" value="ECO:0007669"/>
    <property type="project" value="TreeGrafter"/>
</dbReference>
<evidence type="ECO:0000256" key="2">
    <source>
        <dbReference type="ARBA" id="ARBA00004924"/>
    </source>
</evidence>
<dbReference type="Proteomes" id="UP000669887">
    <property type="component" value="Unassembled WGS sequence"/>
</dbReference>
<evidence type="ECO:0000256" key="13">
    <source>
        <dbReference type="ARBA" id="ARBA00032493"/>
    </source>
</evidence>
<keyword evidence="7" id="KW-0274">FAD</keyword>
<dbReference type="SUPFAM" id="SSF50475">
    <property type="entry name" value="FMN-binding split barrel"/>
    <property type="match status" value="1"/>
</dbReference>
<evidence type="ECO:0000313" key="18">
    <source>
        <dbReference type="EMBL" id="SCE72977.1"/>
    </source>
</evidence>
<dbReference type="InterPro" id="IPR036188">
    <property type="entry name" value="FAD/NAD-bd_sf"/>
</dbReference>
<evidence type="ECO:0000256" key="7">
    <source>
        <dbReference type="ARBA" id="ARBA00022827"/>
    </source>
</evidence>
<evidence type="ECO:0000256" key="15">
    <source>
        <dbReference type="ARBA" id="ARBA00048407"/>
    </source>
</evidence>
<protein>
    <recommendedName>
        <fullName evidence="5">L-lysine N6-monooxygenase MbtG</fullName>
        <ecNumber evidence="4">1.14.13.59</ecNumber>
    </recommendedName>
    <alternativeName>
        <fullName evidence="14">Lysine 6-N-hydroxylase</fullName>
    </alternativeName>
    <alternativeName>
        <fullName evidence="13">Lysine N6-hydroxylase</fullName>
    </alternativeName>
    <alternativeName>
        <fullName evidence="11">Lysine-N-oxygenase</fullName>
    </alternativeName>
    <alternativeName>
        <fullName evidence="12">Mycobactin synthase protein G</fullName>
    </alternativeName>
</protein>
<dbReference type="Pfam" id="PF13434">
    <property type="entry name" value="Lys_Orn_oxgnase"/>
    <property type="match status" value="1"/>
</dbReference>